<dbReference type="GO" id="GO:0046872">
    <property type="term" value="F:metal ion binding"/>
    <property type="evidence" value="ECO:0007669"/>
    <property type="project" value="UniProtKB-KW"/>
</dbReference>
<evidence type="ECO:0000256" key="4">
    <source>
        <dbReference type="ARBA" id="ARBA00023004"/>
    </source>
</evidence>
<dbReference type="PANTHER" id="PTHR24960:SF46">
    <property type="entry name" value="FERREDOXIN-TYPE PROTEIN NAPF"/>
    <property type="match status" value="1"/>
</dbReference>
<accession>A0A072NFJ8</accession>
<proteinExistence type="predicted"/>
<dbReference type="PROSITE" id="PS00198">
    <property type="entry name" value="4FE4S_FER_1"/>
    <property type="match status" value="1"/>
</dbReference>
<dbReference type="OrthoDB" id="9798098at2"/>
<dbReference type="PROSITE" id="PS51379">
    <property type="entry name" value="4FE4S_FER_2"/>
    <property type="match status" value="3"/>
</dbReference>
<protein>
    <recommendedName>
        <fullName evidence="6">4Fe-4S ferredoxin-type domain-containing protein</fullName>
    </recommendedName>
</protein>
<dbReference type="Pfam" id="PF12838">
    <property type="entry name" value="Fer4_7"/>
    <property type="match status" value="1"/>
</dbReference>
<dbReference type="Proteomes" id="UP000027936">
    <property type="component" value="Unassembled WGS sequence"/>
</dbReference>
<dbReference type="GO" id="GO:0005737">
    <property type="term" value="C:cytoplasm"/>
    <property type="evidence" value="ECO:0007669"/>
    <property type="project" value="TreeGrafter"/>
</dbReference>
<dbReference type="AlphaFoldDB" id="A0A072NFJ8"/>
<dbReference type="GO" id="GO:0051539">
    <property type="term" value="F:4 iron, 4 sulfur cluster binding"/>
    <property type="evidence" value="ECO:0007669"/>
    <property type="project" value="UniProtKB-KW"/>
</dbReference>
<dbReference type="PATRIC" id="fig|1348973.3.peg.4351"/>
<comment type="caution">
    <text evidence="7">The sequence shown here is derived from an EMBL/GenBank/DDBJ whole genome shotgun (WGS) entry which is preliminary data.</text>
</comment>
<keyword evidence="4" id="KW-0408">Iron</keyword>
<evidence type="ECO:0000256" key="1">
    <source>
        <dbReference type="ARBA" id="ARBA00003532"/>
    </source>
</evidence>
<evidence type="ECO:0000256" key="3">
    <source>
        <dbReference type="ARBA" id="ARBA00022723"/>
    </source>
</evidence>
<gene>
    <name evidence="7" type="ORF">M670_04479</name>
</gene>
<keyword evidence="3" id="KW-0479">Metal-binding</keyword>
<comment type="function">
    <text evidence="1">Ferredoxins are iron-sulfur proteins that transfer electrons in a wide variety of metabolic reactions.</text>
</comment>
<feature type="domain" description="4Fe-4S ferredoxin-type" evidence="6">
    <location>
        <begin position="226"/>
        <end position="255"/>
    </location>
</feature>
<evidence type="ECO:0000256" key="2">
    <source>
        <dbReference type="ARBA" id="ARBA00022485"/>
    </source>
</evidence>
<evidence type="ECO:0000256" key="5">
    <source>
        <dbReference type="ARBA" id="ARBA00023014"/>
    </source>
</evidence>
<dbReference type="InterPro" id="IPR017896">
    <property type="entry name" value="4Fe4S_Fe-S-bd"/>
</dbReference>
<organism evidence="7 8">
    <name type="scientific">Schinkia azotoformans MEV2011</name>
    <dbReference type="NCBI Taxonomy" id="1348973"/>
    <lineage>
        <taxon>Bacteria</taxon>
        <taxon>Bacillati</taxon>
        <taxon>Bacillota</taxon>
        <taxon>Bacilli</taxon>
        <taxon>Bacillales</taxon>
        <taxon>Bacillaceae</taxon>
        <taxon>Calidifontibacillus/Schinkia group</taxon>
        <taxon>Schinkia</taxon>
    </lineage>
</organism>
<feature type="domain" description="4Fe-4S ferredoxin-type" evidence="6">
    <location>
        <begin position="197"/>
        <end position="225"/>
    </location>
</feature>
<dbReference type="PANTHER" id="PTHR24960">
    <property type="entry name" value="PHOTOSYSTEM I IRON-SULFUR CENTER-RELATED"/>
    <property type="match status" value="1"/>
</dbReference>
<evidence type="ECO:0000259" key="6">
    <source>
        <dbReference type="PROSITE" id="PS51379"/>
    </source>
</evidence>
<dbReference type="RefSeq" id="WP_035198441.1">
    <property type="nucleotide sequence ID" value="NZ_JJRY01000029.1"/>
</dbReference>
<keyword evidence="2" id="KW-0004">4Fe-4S</keyword>
<dbReference type="SUPFAM" id="SSF54862">
    <property type="entry name" value="4Fe-4S ferredoxins"/>
    <property type="match status" value="2"/>
</dbReference>
<feature type="domain" description="4Fe-4S ferredoxin-type" evidence="6">
    <location>
        <begin position="48"/>
        <end position="78"/>
    </location>
</feature>
<keyword evidence="5" id="KW-0411">Iron-sulfur</keyword>
<evidence type="ECO:0000313" key="7">
    <source>
        <dbReference type="EMBL" id="KEF36321.1"/>
    </source>
</evidence>
<sequence length="301" mass="34039">MGLLSLWAESLTYEYEILKSCTHHKSPRSKCKKCVESCKENAISFVNGIPSINSEQCTQCGDCITACSVQAVAGIFPARTVKNHRLVITGDQVPSIKELLVYYKKGITEIAYDGELSVHWRKSIEDTNEILHLLGEPPFTFMNEKMEEATIEMTRRELFFSWKKEAKSLVVKMAPAKWRFNQEDLQLAKYYPSHQFAEITLDTSKCTLCKACEFLCHHKCLNISDDSFILNAQSCSACHLCEDICPEKALTVIEKVSAHKILNLPVVTKVCSTCGQNFKTLIKSDEVCVPCEKKKNLLDIH</sequence>
<dbReference type="EMBL" id="JJRY01000029">
    <property type="protein sequence ID" value="KEF36321.1"/>
    <property type="molecule type" value="Genomic_DNA"/>
</dbReference>
<evidence type="ECO:0000313" key="8">
    <source>
        <dbReference type="Proteomes" id="UP000027936"/>
    </source>
</evidence>
<dbReference type="InterPro" id="IPR050157">
    <property type="entry name" value="PSI_iron-sulfur_center"/>
</dbReference>
<reference evidence="7 8" key="1">
    <citation type="submission" date="2014-04" db="EMBL/GenBank/DDBJ databases">
        <title>Draft genome sequence of Bacillus azotoformans MEV2011, a (co-) denitrifying strain unable to grow in the presence of oxygen.</title>
        <authorList>
            <person name="Nielsen M."/>
            <person name="Schreiber L."/>
            <person name="Finster K."/>
            <person name="Schramm A."/>
        </authorList>
    </citation>
    <scope>NUCLEOTIDE SEQUENCE [LARGE SCALE GENOMIC DNA]</scope>
    <source>
        <strain evidence="7 8">MEV2011</strain>
    </source>
</reference>
<dbReference type="Gene3D" id="3.30.70.20">
    <property type="match status" value="2"/>
</dbReference>
<name>A0A072NFJ8_SCHAZ</name>
<dbReference type="InterPro" id="IPR017900">
    <property type="entry name" value="4Fe4S_Fe_S_CS"/>
</dbReference>